<accession>A0A1G1VFM7</accession>
<reference evidence="2 3" key="1">
    <citation type="journal article" date="2016" name="Nat. Commun.">
        <title>Thousands of microbial genomes shed light on interconnected biogeochemical processes in an aquifer system.</title>
        <authorList>
            <person name="Anantharaman K."/>
            <person name="Brown C.T."/>
            <person name="Hug L.A."/>
            <person name="Sharon I."/>
            <person name="Castelle C.J."/>
            <person name="Probst A.J."/>
            <person name="Thomas B.C."/>
            <person name="Singh A."/>
            <person name="Wilkins M.J."/>
            <person name="Karaoz U."/>
            <person name="Brodie E.L."/>
            <person name="Williams K.H."/>
            <person name="Hubbard S.S."/>
            <person name="Banfield J.F."/>
        </authorList>
    </citation>
    <scope>NUCLEOTIDE SEQUENCE [LARGE SCALE GENOMIC DNA]</scope>
</reference>
<feature type="transmembrane region" description="Helical" evidence="1">
    <location>
        <begin position="36"/>
        <end position="58"/>
    </location>
</feature>
<protein>
    <recommendedName>
        <fullName evidence="4">Antitermination protein NusB</fullName>
    </recommendedName>
</protein>
<comment type="caution">
    <text evidence="2">The sequence shown here is derived from an EMBL/GenBank/DDBJ whole genome shotgun (WGS) entry which is preliminary data.</text>
</comment>
<organism evidence="2 3">
    <name type="scientific">Candidatus Blackburnbacteria bacterium RIFCSPLOWO2_01_FULL_40_20</name>
    <dbReference type="NCBI Taxonomy" id="1797519"/>
    <lineage>
        <taxon>Bacteria</taxon>
        <taxon>Candidatus Blackburniibacteriota</taxon>
    </lineage>
</organism>
<evidence type="ECO:0000313" key="2">
    <source>
        <dbReference type="EMBL" id="OGY14224.1"/>
    </source>
</evidence>
<dbReference type="Proteomes" id="UP000178659">
    <property type="component" value="Unassembled WGS sequence"/>
</dbReference>
<dbReference type="EMBL" id="MHCC01000001">
    <property type="protein sequence ID" value="OGY14224.1"/>
    <property type="molecule type" value="Genomic_DNA"/>
</dbReference>
<evidence type="ECO:0008006" key="4">
    <source>
        <dbReference type="Google" id="ProtNLM"/>
    </source>
</evidence>
<feature type="transmembrane region" description="Helical" evidence="1">
    <location>
        <begin position="7"/>
        <end position="30"/>
    </location>
</feature>
<keyword evidence="1" id="KW-0812">Transmembrane</keyword>
<dbReference type="AlphaFoldDB" id="A0A1G1VFM7"/>
<sequence>MTKGVKVGYLGADLFVGWFIIATIAAGIAQGKGRSGFNWFLLTGLFGPVGLFVLVAFFKNIDKPSVIKEG</sequence>
<keyword evidence="1" id="KW-1133">Transmembrane helix</keyword>
<gene>
    <name evidence="2" type="ORF">A3A77_01960</name>
</gene>
<proteinExistence type="predicted"/>
<keyword evidence="1" id="KW-0472">Membrane</keyword>
<evidence type="ECO:0000313" key="3">
    <source>
        <dbReference type="Proteomes" id="UP000178659"/>
    </source>
</evidence>
<name>A0A1G1VFM7_9BACT</name>
<evidence type="ECO:0000256" key="1">
    <source>
        <dbReference type="SAM" id="Phobius"/>
    </source>
</evidence>